<evidence type="ECO:0000313" key="2">
    <source>
        <dbReference type="EMBL" id="SNY21030.1"/>
    </source>
</evidence>
<organism evidence="2 3">
    <name type="scientific">Orenia metallireducens</name>
    <dbReference type="NCBI Taxonomy" id="1413210"/>
    <lineage>
        <taxon>Bacteria</taxon>
        <taxon>Bacillati</taxon>
        <taxon>Bacillota</taxon>
        <taxon>Clostridia</taxon>
        <taxon>Halanaerobiales</taxon>
        <taxon>Halobacteroidaceae</taxon>
        <taxon>Orenia</taxon>
    </lineage>
</organism>
<sequence>MTTNKIIGLAIIIGGYGLIWFLLLKSKNIIEIINKKELKNLDEIEDELDLKVGDN</sequence>
<keyword evidence="3" id="KW-1185">Reference proteome</keyword>
<feature type="transmembrane region" description="Helical" evidence="1">
    <location>
        <begin position="6"/>
        <end position="24"/>
    </location>
</feature>
<keyword evidence="1" id="KW-1133">Transmembrane helix</keyword>
<dbReference type="EMBL" id="OBDZ01000006">
    <property type="protein sequence ID" value="SNY21030.1"/>
    <property type="molecule type" value="Genomic_DNA"/>
</dbReference>
<keyword evidence="1" id="KW-0812">Transmembrane</keyword>
<proteinExistence type="predicted"/>
<reference evidence="3" key="1">
    <citation type="submission" date="2017-09" db="EMBL/GenBank/DDBJ databases">
        <authorList>
            <person name="Varghese N."/>
            <person name="Submissions S."/>
        </authorList>
    </citation>
    <scope>NUCLEOTIDE SEQUENCE [LARGE SCALE GENOMIC DNA]</scope>
    <source>
        <strain evidence="3">MSL47</strain>
    </source>
</reference>
<dbReference type="Proteomes" id="UP000219573">
    <property type="component" value="Unassembled WGS sequence"/>
</dbReference>
<keyword evidence="1" id="KW-0472">Membrane</keyword>
<gene>
    <name evidence="2" type="ORF">SAMN06265827_10690</name>
</gene>
<name>A0A285GBS2_9FIRM</name>
<evidence type="ECO:0000256" key="1">
    <source>
        <dbReference type="SAM" id="Phobius"/>
    </source>
</evidence>
<accession>A0A285GBS2</accession>
<dbReference type="AlphaFoldDB" id="A0A285GBS2"/>
<dbReference type="RefSeq" id="WP_172431845.1">
    <property type="nucleotide sequence ID" value="NZ_OBDZ01000006.1"/>
</dbReference>
<protein>
    <submittedName>
        <fullName evidence="2">Uncharacterized protein</fullName>
    </submittedName>
</protein>
<evidence type="ECO:0000313" key="3">
    <source>
        <dbReference type="Proteomes" id="UP000219573"/>
    </source>
</evidence>